<dbReference type="OrthoDB" id="3239511at2759"/>
<dbReference type="Proteomes" id="UP000054279">
    <property type="component" value="Unassembled WGS sequence"/>
</dbReference>
<evidence type="ECO:0000313" key="3">
    <source>
        <dbReference type="Proteomes" id="UP000054279"/>
    </source>
</evidence>
<proteinExistence type="predicted"/>
<organism evidence="2 3">
    <name type="scientific">Sphaerobolus stellatus (strain SS14)</name>
    <dbReference type="NCBI Taxonomy" id="990650"/>
    <lineage>
        <taxon>Eukaryota</taxon>
        <taxon>Fungi</taxon>
        <taxon>Dikarya</taxon>
        <taxon>Basidiomycota</taxon>
        <taxon>Agaricomycotina</taxon>
        <taxon>Agaricomycetes</taxon>
        <taxon>Phallomycetidae</taxon>
        <taxon>Geastrales</taxon>
        <taxon>Sphaerobolaceae</taxon>
        <taxon>Sphaerobolus</taxon>
    </lineage>
</organism>
<evidence type="ECO:0000256" key="1">
    <source>
        <dbReference type="SAM" id="MobiDB-lite"/>
    </source>
</evidence>
<feature type="region of interest" description="Disordered" evidence="1">
    <location>
        <begin position="1"/>
        <end position="21"/>
    </location>
</feature>
<name>A0A0C9V3C8_SPHS4</name>
<sequence>MKNTARKNFNYPKHHSPFNLPEDLRAKGVTENYSTCPGEGFQQEVQQAYGQTNFRDIEPQVVRIDENQEVIACIRCGSAVQPTGEMQNLELETVPNI</sequence>
<dbReference type="AlphaFoldDB" id="A0A0C9V3C8"/>
<protein>
    <submittedName>
        <fullName evidence="2">Uncharacterized protein</fullName>
    </submittedName>
</protein>
<accession>A0A0C9V3C8</accession>
<reference evidence="2 3" key="1">
    <citation type="submission" date="2014-06" db="EMBL/GenBank/DDBJ databases">
        <title>Evolutionary Origins and Diversification of the Mycorrhizal Mutualists.</title>
        <authorList>
            <consortium name="DOE Joint Genome Institute"/>
            <consortium name="Mycorrhizal Genomics Consortium"/>
            <person name="Kohler A."/>
            <person name="Kuo A."/>
            <person name="Nagy L.G."/>
            <person name="Floudas D."/>
            <person name="Copeland A."/>
            <person name="Barry K.W."/>
            <person name="Cichocki N."/>
            <person name="Veneault-Fourrey C."/>
            <person name="LaButti K."/>
            <person name="Lindquist E.A."/>
            <person name="Lipzen A."/>
            <person name="Lundell T."/>
            <person name="Morin E."/>
            <person name="Murat C."/>
            <person name="Riley R."/>
            <person name="Ohm R."/>
            <person name="Sun H."/>
            <person name="Tunlid A."/>
            <person name="Henrissat B."/>
            <person name="Grigoriev I.V."/>
            <person name="Hibbett D.S."/>
            <person name="Martin F."/>
        </authorList>
    </citation>
    <scope>NUCLEOTIDE SEQUENCE [LARGE SCALE GENOMIC DNA]</scope>
    <source>
        <strain evidence="2 3">SS14</strain>
    </source>
</reference>
<dbReference type="HOGENOM" id="CLU_2348038_0_0_1"/>
<keyword evidence="3" id="KW-1185">Reference proteome</keyword>
<dbReference type="EMBL" id="KN837234">
    <property type="protein sequence ID" value="KIJ31961.1"/>
    <property type="molecule type" value="Genomic_DNA"/>
</dbReference>
<gene>
    <name evidence="2" type="ORF">M422DRAFT_266328</name>
</gene>
<evidence type="ECO:0000313" key="2">
    <source>
        <dbReference type="EMBL" id="KIJ31961.1"/>
    </source>
</evidence>